<protein>
    <submittedName>
        <fullName evidence="5">Tyrosine-type recombinase/integrase</fullName>
    </submittedName>
</protein>
<dbReference type="Proteomes" id="UP001597075">
    <property type="component" value="Unassembled WGS sequence"/>
</dbReference>
<reference evidence="5 6" key="1">
    <citation type="journal article" date="2019" name="Int. J. Syst. Evol. Microbiol.">
        <title>The Global Catalogue of Microorganisms (GCM) 10K type strain sequencing project: providing services to taxonomists for standard genome sequencing and annotation.</title>
        <authorList>
            <consortium name="The Broad Institute Genomics Platform"/>
            <consortium name="The Broad Institute Genome Sequencing Center for Infectious Disease"/>
            <person name="Wu L."/>
            <person name="Ma J."/>
        </authorList>
    </citation>
    <scope>NUCLEOTIDE SEQUENCE [LARGE SCALE GENOMIC DNA]</scope>
    <source>
        <strain evidence="5 6">CGMCC 1.10594</strain>
    </source>
</reference>
<evidence type="ECO:0000256" key="1">
    <source>
        <dbReference type="ARBA" id="ARBA00022908"/>
    </source>
</evidence>
<dbReference type="RefSeq" id="WP_256406439.1">
    <property type="nucleotide sequence ID" value="NZ_CP187153.1"/>
</dbReference>
<dbReference type="Pfam" id="PF00589">
    <property type="entry name" value="Phage_integrase"/>
    <property type="match status" value="1"/>
</dbReference>
<sequence length="397" mass="44432">MTDHAHPRVCTVDDPIGRPFEAFLDSKAVTGSGETRSGKYARQLERVVGDWIEQMNNRGVTTFGDLDGQAIAQWTDEYLARRVRARNSGASTPGISAATANVYYDYVSSYLEYCRTWELLDENPAATAVARDPLPDRPSRQASEQQFWSPQERMVITRYVRQRAGEAIDERGADALNEVRDHALIYTIGYSGARGAEILRVPRGDDRRRTGVTWGDIDLDEGTLLVLGKDQDYEQVPLTDKPLPPLRRLREVLNPASDEWPIFTTSHTPTLWSSARDQLSARDHTAAAAEELLESFDQPLQVYRAHDLIPPALTTEGARHLLQKFTEAVGIEVSGDKDYLTLHGARRGVGEQYYREESPAAAQRALRHDDPRTTSEMYAHIEASELSDVGSDIFDGE</sequence>
<evidence type="ECO:0000256" key="2">
    <source>
        <dbReference type="ARBA" id="ARBA00023125"/>
    </source>
</evidence>
<comment type="caution">
    <text evidence="5">The sequence shown here is derived from an EMBL/GenBank/DDBJ whole genome shotgun (WGS) entry which is preliminary data.</text>
</comment>
<keyword evidence="6" id="KW-1185">Reference proteome</keyword>
<dbReference type="GO" id="GO:0003677">
    <property type="term" value="F:DNA binding"/>
    <property type="evidence" value="ECO:0007669"/>
    <property type="project" value="UniProtKB-KW"/>
</dbReference>
<dbReference type="SUPFAM" id="SSF56349">
    <property type="entry name" value="DNA breaking-rejoining enzymes"/>
    <property type="match status" value="1"/>
</dbReference>
<dbReference type="Gene3D" id="1.10.443.10">
    <property type="entry name" value="Intergrase catalytic core"/>
    <property type="match status" value="1"/>
</dbReference>
<proteinExistence type="predicted"/>
<dbReference type="PROSITE" id="PS51898">
    <property type="entry name" value="TYR_RECOMBINASE"/>
    <property type="match status" value="1"/>
</dbReference>
<name>A0ABD6D4S8_9EURY</name>
<keyword evidence="2" id="KW-0238">DNA-binding</keyword>
<evidence type="ECO:0000313" key="5">
    <source>
        <dbReference type="EMBL" id="MFD1635331.1"/>
    </source>
</evidence>
<accession>A0ABD6D4S8</accession>
<evidence type="ECO:0000313" key="6">
    <source>
        <dbReference type="Proteomes" id="UP001597075"/>
    </source>
</evidence>
<dbReference type="GO" id="GO:0015074">
    <property type="term" value="P:DNA integration"/>
    <property type="evidence" value="ECO:0007669"/>
    <property type="project" value="UniProtKB-KW"/>
</dbReference>
<dbReference type="GO" id="GO:0006310">
    <property type="term" value="P:DNA recombination"/>
    <property type="evidence" value="ECO:0007669"/>
    <property type="project" value="UniProtKB-KW"/>
</dbReference>
<feature type="domain" description="Tyr recombinase" evidence="4">
    <location>
        <begin position="154"/>
        <end position="391"/>
    </location>
</feature>
<gene>
    <name evidence="5" type="ORF">ACFSBJ_16540</name>
</gene>
<dbReference type="InterPro" id="IPR013762">
    <property type="entry name" value="Integrase-like_cat_sf"/>
</dbReference>
<dbReference type="EMBL" id="JBHUDL010000011">
    <property type="protein sequence ID" value="MFD1635331.1"/>
    <property type="molecule type" value="Genomic_DNA"/>
</dbReference>
<dbReference type="CDD" id="cd00397">
    <property type="entry name" value="DNA_BRE_C"/>
    <property type="match status" value="1"/>
</dbReference>
<keyword evidence="3" id="KW-0233">DNA recombination</keyword>
<keyword evidence="1" id="KW-0229">DNA integration</keyword>
<dbReference type="AlphaFoldDB" id="A0ABD6D4S8"/>
<dbReference type="InterPro" id="IPR050090">
    <property type="entry name" value="Tyrosine_recombinase_XerCD"/>
</dbReference>
<organism evidence="5 6">
    <name type="scientific">Haloplanus ruber</name>
    <dbReference type="NCBI Taxonomy" id="869892"/>
    <lineage>
        <taxon>Archaea</taxon>
        <taxon>Methanobacteriati</taxon>
        <taxon>Methanobacteriota</taxon>
        <taxon>Stenosarchaea group</taxon>
        <taxon>Halobacteria</taxon>
        <taxon>Halobacteriales</taxon>
        <taxon>Haloferacaceae</taxon>
        <taxon>Haloplanus</taxon>
    </lineage>
</organism>
<dbReference type="PANTHER" id="PTHR30349">
    <property type="entry name" value="PHAGE INTEGRASE-RELATED"/>
    <property type="match status" value="1"/>
</dbReference>
<dbReference type="PANTHER" id="PTHR30349:SF41">
    <property type="entry name" value="INTEGRASE_RECOMBINASE PROTEIN MJ0367-RELATED"/>
    <property type="match status" value="1"/>
</dbReference>
<dbReference type="InterPro" id="IPR011010">
    <property type="entry name" value="DNA_brk_join_enz"/>
</dbReference>
<evidence type="ECO:0000259" key="4">
    <source>
        <dbReference type="PROSITE" id="PS51898"/>
    </source>
</evidence>
<dbReference type="InterPro" id="IPR002104">
    <property type="entry name" value="Integrase_catalytic"/>
</dbReference>
<evidence type="ECO:0000256" key="3">
    <source>
        <dbReference type="ARBA" id="ARBA00023172"/>
    </source>
</evidence>